<keyword evidence="5" id="KW-1185">Reference proteome</keyword>
<dbReference type="AlphaFoldDB" id="A0AA41WJF3"/>
<dbReference type="Proteomes" id="UP001165306">
    <property type="component" value="Unassembled WGS sequence"/>
</dbReference>
<dbReference type="EMBL" id="JAMSLR010000016">
    <property type="protein sequence ID" value="MCM8750501.1"/>
    <property type="molecule type" value="Genomic_DNA"/>
</dbReference>
<dbReference type="SUPFAM" id="SSF54285">
    <property type="entry name" value="MoaD/ThiS"/>
    <property type="match status" value="1"/>
</dbReference>
<evidence type="ECO:0000259" key="2">
    <source>
        <dbReference type="Pfam" id="PF01927"/>
    </source>
</evidence>
<reference evidence="4" key="1">
    <citation type="submission" date="2022-06" db="EMBL/GenBank/DDBJ databases">
        <title>CFH 74404 Thermomicrobiaceae sp.</title>
        <authorList>
            <person name="Ming H."/>
            <person name="Li W.-J."/>
            <person name="Zhao Z."/>
        </authorList>
    </citation>
    <scope>NUCLEOTIDE SEQUENCE</scope>
    <source>
        <strain evidence="4">CFH 74404</strain>
    </source>
</reference>
<evidence type="ECO:0000313" key="5">
    <source>
        <dbReference type="Proteomes" id="UP001165306"/>
    </source>
</evidence>
<evidence type="ECO:0000259" key="3">
    <source>
        <dbReference type="Pfam" id="PF14451"/>
    </source>
</evidence>
<dbReference type="InterPro" id="IPR027798">
    <property type="entry name" value="Ub_Mut7C"/>
</dbReference>
<organism evidence="4 5">
    <name type="scientific">Thermalbibacter longus</name>
    <dbReference type="NCBI Taxonomy" id="2951981"/>
    <lineage>
        <taxon>Bacteria</taxon>
        <taxon>Pseudomonadati</taxon>
        <taxon>Thermomicrobiota</taxon>
        <taxon>Thermomicrobia</taxon>
        <taxon>Thermomicrobiales</taxon>
        <taxon>Thermomicrobiaceae</taxon>
        <taxon>Thermalbibacter</taxon>
    </lineage>
</organism>
<dbReference type="Gene3D" id="3.10.20.30">
    <property type="match status" value="1"/>
</dbReference>
<gene>
    <name evidence="4" type="ORF">NET02_15235</name>
</gene>
<evidence type="ECO:0000313" key="4">
    <source>
        <dbReference type="EMBL" id="MCM8750501.1"/>
    </source>
</evidence>
<dbReference type="RefSeq" id="WP_284058289.1">
    <property type="nucleotide sequence ID" value="NZ_JAMSLR010000016.1"/>
</dbReference>
<feature type="domain" description="Ubiquitin Mut7-C" evidence="3">
    <location>
        <begin position="17"/>
        <end position="95"/>
    </location>
</feature>
<dbReference type="PROSITE" id="PS50889">
    <property type="entry name" value="S4"/>
    <property type="match status" value="1"/>
</dbReference>
<dbReference type="InterPro" id="IPR016155">
    <property type="entry name" value="Mopterin_synth/thiamin_S_b"/>
</dbReference>
<dbReference type="InterPro" id="IPR012675">
    <property type="entry name" value="Beta-grasp_dom_sf"/>
</dbReference>
<accession>A0AA41WJF3</accession>
<proteinExistence type="predicted"/>
<dbReference type="GO" id="GO:0003723">
    <property type="term" value="F:RNA binding"/>
    <property type="evidence" value="ECO:0007669"/>
    <property type="project" value="UniProtKB-KW"/>
</dbReference>
<dbReference type="PANTHER" id="PTHR39081:SF1">
    <property type="entry name" value="MUT7-C RNASE DOMAIN-CONTAINING PROTEIN"/>
    <property type="match status" value="1"/>
</dbReference>
<comment type="caution">
    <text evidence="4">The sequence shown here is derived from an EMBL/GenBank/DDBJ whole genome shotgun (WGS) entry which is preliminary data.</text>
</comment>
<protein>
    <submittedName>
        <fullName evidence="4">Mut7-C ubiquitin/RNAse domain-containing protein</fullName>
    </submittedName>
</protein>
<dbReference type="Pfam" id="PF01927">
    <property type="entry name" value="Mut7-C"/>
    <property type="match status" value="1"/>
</dbReference>
<sequence>MESEPVEAGEMREPTGQVTLRFYAELNDFLPPPRWQVAFAHPLSSRTSVKDLIESLGVPHTEVDLILVNGEPVDFAHIVRDGDRISVYPMFESIDIAPLARLRPRPLREPRFVLDVHLGKLAAYLRMLGFDTLYGNDYDDEALTRMATSQRRILLTRDRGLLRRSVISHGYYVRATEPRQQLVEVIRRFDLLGSIAPFQRCMRCNGRLTPVPKQEIVHRLPPRTRRYYDEFYRCQECDQLYWKGSHYRRMQQFIEHLQAGEIASHSRGGALA</sequence>
<dbReference type="PANTHER" id="PTHR39081">
    <property type="entry name" value="MUT7-C DOMAIN-CONTAINING PROTEIN"/>
    <property type="match status" value="1"/>
</dbReference>
<evidence type="ECO:0000256" key="1">
    <source>
        <dbReference type="PROSITE-ProRule" id="PRU00182"/>
    </source>
</evidence>
<dbReference type="InterPro" id="IPR002782">
    <property type="entry name" value="Mut7-C_RNAse_dom"/>
</dbReference>
<dbReference type="Pfam" id="PF14451">
    <property type="entry name" value="Ub-Mut7C"/>
    <property type="match status" value="1"/>
</dbReference>
<keyword evidence="1" id="KW-0694">RNA-binding</keyword>
<name>A0AA41WJF3_9BACT</name>
<feature type="domain" description="Mut7-C RNAse" evidence="2">
    <location>
        <begin position="110"/>
        <end position="254"/>
    </location>
</feature>